<protein>
    <submittedName>
        <fullName evidence="5">AraC family transcriptional regulator</fullName>
    </submittedName>
</protein>
<accession>A0A1I3UG26</accession>
<evidence type="ECO:0000256" key="2">
    <source>
        <dbReference type="ARBA" id="ARBA00023125"/>
    </source>
</evidence>
<dbReference type="GO" id="GO:0043565">
    <property type="term" value="F:sequence-specific DNA binding"/>
    <property type="evidence" value="ECO:0007669"/>
    <property type="project" value="InterPro"/>
</dbReference>
<gene>
    <name evidence="5" type="ORF">SAMN05192584_101416</name>
</gene>
<dbReference type="InterPro" id="IPR018060">
    <property type="entry name" value="HTH_AraC"/>
</dbReference>
<evidence type="ECO:0000259" key="4">
    <source>
        <dbReference type="PROSITE" id="PS01124"/>
    </source>
</evidence>
<dbReference type="Pfam" id="PF12833">
    <property type="entry name" value="HTH_18"/>
    <property type="match status" value="1"/>
</dbReference>
<dbReference type="Gene3D" id="3.20.80.10">
    <property type="entry name" value="Regulatory factor, effector binding domain"/>
    <property type="match status" value="1"/>
</dbReference>
<sequence length="301" mass="32925">MISALNRLVDLVEEHLAERTAERLAEHPAQEPDVGGLARELGTTEYHLRRMFSSLAGMPLSEYARRRRMTVAAADVVRGEDGLLGIAVRYGYGSAEAFGRAFRAVHGAGPGEVRRDGGPLRAQPQLRFHLTVEGSIPMDTRLADRPAFRLIGHAARVPLIHQGVNPHIQRHITALPQEEHPRLKALGDTEPEGLLQVCDDLDPDGAEGSELTYLHGVAVSRDTPVPGDLDTIEVPAGEWAVFRTAGPYPQALQTTWAATATEWFPSNPWRLRPGPSIVAVLERADDFTTATCELWLPVEPA</sequence>
<dbReference type="AlphaFoldDB" id="A0A1I3UG26"/>
<dbReference type="SUPFAM" id="SSF55136">
    <property type="entry name" value="Probable bacterial effector-binding domain"/>
    <property type="match status" value="1"/>
</dbReference>
<evidence type="ECO:0000313" key="6">
    <source>
        <dbReference type="Proteomes" id="UP000198928"/>
    </source>
</evidence>
<keyword evidence="1" id="KW-0805">Transcription regulation</keyword>
<evidence type="ECO:0000256" key="3">
    <source>
        <dbReference type="ARBA" id="ARBA00023163"/>
    </source>
</evidence>
<dbReference type="SUPFAM" id="SSF46689">
    <property type="entry name" value="Homeodomain-like"/>
    <property type="match status" value="2"/>
</dbReference>
<dbReference type="SMART" id="SM00342">
    <property type="entry name" value="HTH_ARAC"/>
    <property type="match status" value="1"/>
</dbReference>
<keyword evidence="6" id="KW-1185">Reference proteome</keyword>
<dbReference type="EMBL" id="FOSG01000001">
    <property type="protein sequence ID" value="SFJ80771.1"/>
    <property type="molecule type" value="Genomic_DNA"/>
</dbReference>
<name>A0A1I3UG26_9ACTN</name>
<evidence type="ECO:0000256" key="1">
    <source>
        <dbReference type="ARBA" id="ARBA00023015"/>
    </source>
</evidence>
<dbReference type="InterPro" id="IPR050959">
    <property type="entry name" value="MarA-like"/>
</dbReference>
<keyword evidence="3" id="KW-0804">Transcription</keyword>
<dbReference type="InterPro" id="IPR011256">
    <property type="entry name" value="Reg_factor_effector_dom_sf"/>
</dbReference>
<dbReference type="InterPro" id="IPR009057">
    <property type="entry name" value="Homeodomain-like_sf"/>
</dbReference>
<dbReference type="PANTHER" id="PTHR47504">
    <property type="entry name" value="RIGHT ORIGIN-BINDING PROTEIN"/>
    <property type="match status" value="1"/>
</dbReference>
<dbReference type="SMART" id="SM00871">
    <property type="entry name" value="AraC_E_bind"/>
    <property type="match status" value="1"/>
</dbReference>
<dbReference type="InterPro" id="IPR010499">
    <property type="entry name" value="AraC_E-bd"/>
</dbReference>
<dbReference type="InterPro" id="IPR029442">
    <property type="entry name" value="GyrI-like"/>
</dbReference>
<dbReference type="Pfam" id="PF06445">
    <property type="entry name" value="GyrI-like"/>
    <property type="match status" value="1"/>
</dbReference>
<evidence type="ECO:0000313" key="5">
    <source>
        <dbReference type="EMBL" id="SFJ80771.1"/>
    </source>
</evidence>
<proteinExistence type="predicted"/>
<reference evidence="6" key="1">
    <citation type="submission" date="2016-10" db="EMBL/GenBank/DDBJ databases">
        <authorList>
            <person name="Varghese N."/>
            <person name="Submissions S."/>
        </authorList>
    </citation>
    <scope>NUCLEOTIDE SEQUENCE [LARGE SCALE GENOMIC DNA]</scope>
    <source>
        <strain evidence="6">PL19</strain>
    </source>
</reference>
<dbReference type="Gene3D" id="1.10.10.60">
    <property type="entry name" value="Homeodomain-like"/>
    <property type="match status" value="1"/>
</dbReference>
<organism evidence="5 6">
    <name type="scientific">Streptomyces pini</name>
    <dbReference type="NCBI Taxonomy" id="1520580"/>
    <lineage>
        <taxon>Bacteria</taxon>
        <taxon>Bacillati</taxon>
        <taxon>Actinomycetota</taxon>
        <taxon>Actinomycetes</taxon>
        <taxon>Kitasatosporales</taxon>
        <taxon>Streptomycetaceae</taxon>
        <taxon>Streptomyces</taxon>
    </lineage>
</organism>
<dbReference type="Proteomes" id="UP000198928">
    <property type="component" value="Unassembled WGS sequence"/>
</dbReference>
<dbReference type="PROSITE" id="PS01124">
    <property type="entry name" value="HTH_ARAC_FAMILY_2"/>
    <property type="match status" value="1"/>
</dbReference>
<dbReference type="PANTHER" id="PTHR47504:SF5">
    <property type="entry name" value="RIGHT ORIGIN-BINDING PROTEIN"/>
    <property type="match status" value="1"/>
</dbReference>
<dbReference type="GO" id="GO:0003700">
    <property type="term" value="F:DNA-binding transcription factor activity"/>
    <property type="evidence" value="ECO:0007669"/>
    <property type="project" value="InterPro"/>
</dbReference>
<feature type="domain" description="HTH araC/xylS-type" evidence="4">
    <location>
        <begin position="6"/>
        <end position="116"/>
    </location>
</feature>
<keyword evidence="2" id="KW-0238">DNA-binding</keyword>
<dbReference type="RefSeq" id="WP_175540849.1">
    <property type="nucleotide sequence ID" value="NZ_FOSG01000001.1"/>
</dbReference>